<dbReference type="PROSITE" id="PS00028">
    <property type="entry name" value="ZINC_FINGER_C2H2_1"/>
    <property type="match status" value="1"/>
</dbReference>
<gene>
    <name evidence="15" type="ORF">DIABBA_LOCUS12754</name>
</gene>
<evidence type="ECO:0000256" key="2">
    <source>
        <dbReference type="ARBA" id="ARBA00004120"/>
    </source>
</evidence>
<accession>A0A9N9TBY1</accession>
<feature type="region of interest" description="Disordered" evidence="13">
    <location>
        <begin position="472"/>
        <end position="498"/>
    </location>
</feature>
<dbReference type="Pfam" id="PF13815">
    <property type="entry name" value="Dzip-like_N"/>
    <property type="match status" value="1"/>
</dbReference>
<feature type="domain" description="C2H2-type" evidence="14">
    <location>
        <begin position="173"/>
        <end position="201"/>
    </location>
</feature>
<keyword evidence="10" id="KW-0966">Cell projection</keyword>
<evidence type="ECO:0000313" key="16">
    <source>
        <dbReference type="Proteomes" id="UP001153709"/>
    </source>
</evidence>
<dbReference type="GO" id="GO:0060271">
    <property type="term" value="P:cilium assembly"/>
    <property type="evidence" value="ECO:0007669"/>
    <property type="project" value="TreeGrafter"/>
</dbReference>
<sequence>MSILQSKQIIFKFQIQDFDSLQFLSCFLEFFIKMLLDDYYWHYDYARLAWDTGFCFDKYKYPNLDKNKICLIDIDRIIKERDVASVERNIPIVVQYVLESDQAIVLDSNFVKLFRLSQLSVEYLLFCKKYLDKTVVLLKKDVTKLKQELKELKHYIEELESHISSSRNLTARFSCETCSKMFSSEDYLNAHVKRRHSSPENKNSVAHVQTEAEKLHSEIKELKERLNSTEKFIQEKPSPREVENFKEVSTETEGKTAKLVCEIQESFEKFRNQVEDKMNNLQTEKNFFTDKYDKLFDVVLHYKNKEKEEGDQDSKCVEKPVMEVPRIEDSSTQTEHEKTEKILKIQTFQHDNTYDVAETVMPEKAVEDIDQKLEKKLTNFEENIESKISTGLGNIENQIQAFWQKLSEVDLPNQQVPDVSKIVDKHVQQEVSNDSPTQEEIKPVVKPRTKFTITEDKQIQEASAKKLIQDTVTKKHIQDDADREIRPKSSLQPKSKPDLQPAVIIKSAAVLYESSSDLSESEEASLDEELIEAKEHRIDDKYASTEAKPKPFLSKMDHKLTPVKPQIVSSKYLPHKNQKDDALEEIRQQLISTIDCSLQEMGISPHWNGIPQKTFERALEIVQHQAAVSKKSLPQYDSLRKSIEKMLKNNKELKEAAKKVKTIRKEDSPHKSKSKPKTIKIQIKKNELPISNPSPVVTIKNPALYETESETDMKPYLPKSFNQEKNDPDRKSLQEKAHSAVIEELQSKFSLKLAETDSDLNSIDDKDVQKETKSAMKSFSSEGSLVKKKVFFDVENLDRENEVKAKTESELKTEKKREDSISDFEIT</sequence>
<dbReference type="InterPro" id="IPR032714">
    <property type="entry name" value="DZIP1_N"/>
</dbReference>
<keyword evidence="5" id="KW-0479">Metal-binding</keyword>
<dbReference type="Proteomes" id="UP001153709">
    <property type="component" value="Chromosome 8"/>
</dbReference>
<dbReference type="GO" id="GO:0005737">
    <property type="term" value="C:cytoplasm"/>
    <property type="evidence" value="ECO:0007669"/>
    <property type="project" value="TreeGrafter"/>
</dbReference>
<dbReference type="AlphaFoldDB" id="A0A9N9TBY1"/>
<name>A0A9N9TBY1_DIABA</name>
<dbReference type="Pfam" id="PF25977">
    <property type="entry name" value="DZIP1"/>
    <property type="match status" value="1"/>
</dbReference>
<evidence type="ECO:0000256" key="13">
    <source>
        <dbReference type="SAM" id="MobiDB-lite"/>
    </source>
</evidence>
<evidence type="ECO:0000256" key="3">
    <source>
        <dbReference type="ARBA" id="ARBA00009131"/>
    </source>
</evidence>
<dbReference type="InterPro" id="IPR051241">
    <property type="entry name" value="DZIP_RILPL"/>
</dbReference>
<evidence type="ECO:0000313" key="15">
    <source>
        <dbReference type="EMBL" id="CAG9840055.1"/>
    </source>
</evidence>
<feature type="coiled-coil region" evidence="12">
    <location>
        <begin position="636"/>
        <end position="666"/>
    </location>
</feature>
<keyword evidence="16" id="KW-1185">Reference proteome</keyword>
<feature type="compositionally biased region" description="Basic and acidic residues" evidence="13">
    <location>
        <begin position="801"/>
        <end position="820"/>
    </location>
</feature>
<evidence type="ECO:0000256" key="1">
    <source>
        <dbReference type="ARBA" id="ARBA00004114"/>
    </source>
</evidence>
<keyword evidence="8 12" id="KW-0175">Coiled coil</keyword>
<evidence type="ECO:0000256" key="9">
    <source>
        <dbReference type="ARBA" id="ARBA00023212"/>
    </source>
</evidence>
<feature type="compositionally biased region" description="Basic and acidic residues" evidence="13">
    <location>
        <begin position="472"/>
        <end position="487"/>
    </location>
</feature>
<comment type="similarity">
    <text evidence="3">Belongs to the DZIP C2H2-type zinc-finger protein family.</text>
</comment>
<protein>
    <recommendedName>
        <fullName evidence="14">C2H2-type domain-containing protein</fullName>
    </recommendedName>
</protein>
<feature type="compositionally biased region" description="Basic and acidic residues" evidence="13">
    <location>
        <begin position="722"/>
        <end position="736"/>
    </location>
</feature>
<dbReference type="PANTHER" id="PTHR21502">
    <property type="entry name" value="ZINC FINGER PROTEIN DZIP1"/>
    <property type="match status" value="1"/>
</dbReference>
<evidence type="ECO:0000256" key="4">
    <source>
        <dbReference type="ARBA" id="ARBA00022490"/>
    </source>
</evidence>
<evidence type="ECO:0000256" key="11">
    <source>
        <dbReference type="PROSITE-ProRule" id="PRU00042"/>
    </source>
</evidence>
<dbReference type="InterPro" id="IPR013087">
    <property type="entry name" value="Znf_C2H2_type"/>
</dbReference>
<evidence type="ECO:0000256" key="8">
    <source>
        <dbReference type="ARBA" id="ARBA00023054"/>
    </source>
</evidence>
<dbReference type="OrthoDB" id="515971at2759"/>
<dbReference type="GO" id="GO:0036064">
    <property type="term" value="C:ciliary basal body"/>
    <property type="evidence" value="ECO:0007669"/>
    <property type="project" value="TreeGrafter"/>
</dbReference>
<dbReference type="GO" id="GO:0008270">
    <property type="term" value="F:zinc ion binding"/>
    <property type="evidence" value="ECO:0007669"/>
    <property type="project" value="UniProtKB-KW"/>
</dbReference>
<comment type="subcellular location">
    <subcellularLocation>
        <location evidence="2">Cytoplasm</location>
        <location evidence="2">Cytoskeleton</location>
        <location evidence="2">Cilium basal body</location>
    </subcellularLocation>
    <subcellularLocation>
        <location evidence="1">Cytoplasm</location>
        <location evidence="1">Cytoskeleton</location>
        <location evidence="1">Microtubule organizing center</location>
        <location evidence="1">Centrosome</location>
        <location evidence="1">Centriole</location>
    </subcellularLocation>
</comment>
<evidence type="ECO:0000256" key="7">
    <source>
        <dbReference type="ARBA" id="ARBA00022833"/>
    </source>
</evidence>
<organism evidence="15 16">
    <name type="scientific">Diabrotica balteata</name>
    <name type="common">Banded cucumber beetle</name>
    <dbReference type="NCBI Taxonomy" id="107213"/>
    <lineage>
        <taxon>Eukaryota</taxon>
        <taxon>Metazoa</taxon>
        <taxon>Ecdysozoa</taxon>
        <taxon>Arthropoda</taxon>
        <taxon>Hexapoda</taxon>
        <taxon>Insecta</taxon>
        <taxon>Pterygota</taxon>
        <taxon>Neoptera</taxon>
        <taxon>Endopterygota</taxon>
        <taxon>Coleoptera</taxon>
        <taxon>Polyphaga</taxon>
        <taxon>Cucujiformia</taxon>
        <taxon>Chrysomeloidea</taxon>
        <taxon>Chrysomelidae</taxon>
        <taxon>Galerucinae</taxon>
        <taxon>Diabroticina</taxon>
        <taxon>Diabroticites</taxon>
        <taxon>Diabrotica</taxon>
    </lineage>
</organism>
<keyword evidence="6 11" id="KW-0863">Zinc-finger</keyword>
<dbReference type="PANTHER" id="PTHR21502:SF3">
    <property type="entry name" value="CILIUM ASSEMBLY PROTEIN DZIP1L"/>
    <property type="match status" value="1"/>
</dbReference>
<keyword evidence="4" id="KW-0963">Cytoplasm</keyword>
<keyword evidence="7" id="KW-0862">Zinc</keyword>
<evidence type="ECO:0000256" key="6">
    <source>
        <dbReference type="ARBA" id="ARBA00022771"/>
    </source>
</evidence>
<proteinExistence type="inferred from homology"/>
<evidence type="ECO:0000256" key="10">
    <source>
        <dbReference type="ARBA" id="ARBA00023273"/>
    </source>
</evidence>
<feature type="coiled-coil region" evidence="12">
    <location>
        <begin position="135"/>
        <end position="162"/>
    </location>
</feature>
<dbReference type="GO" id="GO:0005814">
    <property type="term" value="C:centriole"/>
    <property type="evidence" value="ECO:0007669"/>
    <property type="project" value="UniProtKB-SubCell"/>
</dbReference>
<feature type="region of interest" description="Disordered" evidence="13">
    <location>
        <begin position="709"/>
        <end position="736"/>
    </location>
</feature>
<reference evidence="15" key="1">
    <citation type="submission" date="2022-01" db="EMBL/GenBank/DDBJ databases">
        <authorList>
            <person name="King R."/>
        </authorList>
    </citation>
    <scope>NUCLEOTIDE SEQUENCE</scope>
</reference>
<dbReference type="SMART" id="SM00355">
    <property type="entry name" value="ZnF_C2H2"/>
    <property type="match status" value="1"/>
</dbReference>
<feature type="region of interest" description="Disordered" evidence="13">
    <location>
        <begin position="801"/>
        <end position="827"/>
    </location>
</feature>
<evidence type="ECO:0000259" key="14">
    <source>
        <dbReference type="PROSITE" id="PS50157"/>
    </source>
</evidence>
<evidence type="ECO:0000256" key="5">
    <source>
        <dbReference type="ARBA" id="ARBA00022723"/>
    </source>
</evidence>
<dbReference type="PROSITE" id="PS50157">
    <property type="entry name" value="ZINC_FINGER_C2H2_2"/>
    <property type="match status" value="1"/>
</dbReference>
<evidence type="ECO:0000256" key="12">
    <source>
        <dbReference type="SAM" id="Coils"/>
    </source>
</evidence>
<dbReference type="EMBL" id="OU898283">
    <property type="protein sequence ID" value="CAG9840055.1"/>
    <property type="molecule type" value="Genomic_DNA"/>
</dbReference>
<dbReference type="Gene3D" id="3.30.160.60">
    <property type="entry name" value="Classic Zinc Finger"/>
    <property type="match status" value="1"/>
</dbReference>
<feature type="coiled-coil region" evidence="12">
    <location>
        <begin position="205"/>
        <end position="232"/>
    </location>
</feature>
<keyword evidence="9" id="KW-0206">Cytoskeleton</keyword>
<dbReference type="InterPro" id="IPR058883">
    <property type="entry name" value="DZIP1_dom"/>
</dbReference>